<keyword evidence="2" id="KW-1185">Reference proteome</keyword>
<sequence length="123" mass="14517">MKNYKESRNFCMNISLEELIKYNKTCKINTNSKHHFETYEGILIYVSYPGKEEKFTVELGVDDDGIMYEGDYGCCQEYFKEIPIEEGLKILTKFRELLIAKFDLEYSLLSNKLNNDVIKIQIM</sequence>
<dbReference type="EMBL" id="CP006906">
    <property type="protein sequence ID" value="AIY85369.1"/>
    <property type="molecule type" value="Genomic_DNA"/>
</dbReference>
<evidence type="ECO:0000313" key="1">
    <source>
        <dbReference type="EMBL" id="AIY85369.1"/>
    </source>
</evidence>
<protein>
    <submittedName>
        <fullName evidence="1">Uncharacterized protein</fullName>
    </submittedName>
</protein>
<dbReference type="AlphaFoldDB" id="A0A0A7G0H6"/>
<name>A0A0A7G0H6_9CLOT</name>
<keyword evidence="1" id="KW-0614">Plasmid</keyword>
<gene>
    <name evidence="1" type="ORF">U729_3095</name>
</gene>
<dbReference type="Proteomes" id="UP000030635">
    <property type="component" value="Plasmid pCBJ"/>
</dbReference>
<dbReference type="HOGENOM" id="CLU_2045579_0_0_9"/>
<dbReference type="RefSeq" id="WP_040113575.1">
    <property type="nucleotide sequence ID" value="NZ_CP006906.1"/>
</dbReference>
<proteinExistence type="predicted"/>
<dbReference type="KEGG" id="cbv:U729_3095"/>
<geneLocation type="plasmid" evidence="1 2">
    <name>pCBJ</name>
</geneLocation>
<organism evidence="1 2">
    <name type="scientific">Clostridium baratii str. Sullivan</name>
    <dbReference type="NCBI Taxonomy" id="1415775"/>
    <lineage>
        <taxon>Bacteria</taxon>
        <taxon>Bacillati</taxon>
        <taxon>Bacillota</taxon>
        <taxon>Clostridia</taxon>
        <taxon>Eubacteriales</taxon>
        <taxon>Clostridiaceae</taxon>
        <taxon>Clostridium</taxon>
    </lineage>
</organism>
<accession>A0A0A7G0H6</accession>
<reference evidence="1 2" key="1">
    <citation type="journal article" date="2015" name="Infect. Genet. Evol.">
        <title>Genomic sequences of six botulinum neurotoxin-producing strains representing three clostridial species illustrate the mobility and diversity of botulinum neurotoxin genes.</title>
        <authorList>
            <person name="Smith T.J."/>
            <person name="Hill K.K."/>
            <person name="Xie G."/>
            <person name="Foley B.T."/>
            <person name="Williamson C.H."/>
            <person name="Foster J.T."/>
            <person name="Johnson S.L."/>
            <person name="Chertkov O."/>
            <person name="Teshima H."/>
            <person name="Gibbons H.S."/>
            <person name="Johnsky L.A."/>
            <person name="Karavis M.A."/>
            <person name="Smith L.A."/>
        </authorList>
    </citation>
    <scope>NUCLEOTIDE SEQUENCE [LARGE SCALE GENOMIC DNA]</scope>
    <source>
        <strain evidence="1">Sullivan</strain>
        <plasmid evidence="2">Plasmid pCBJ</plasmid>
    </source>
</reference>
<evidence type="ECO:0000313" key="2">
    <source>
        <dbReference type="Proteomes" id="UP000030635"/>
    </source>
</evidence>